<dbReference type="OrthoDB" id="5951731at2759"/>
<evidence type="ECO:0000256" key="2">
    <source>
        <dbReference type="SAM" id="Phobius"/>
    </source>
</evidence>
<feature type="region of interest" description="Disordered" evidence="1">
    <location>
        <begin position="145"/>
        <end position="165"/>
    </location>
</feature>
<keyword evidence="2" id="KW-1133">Transmembrane helix</keyword>
<reference evidence="3 4" key="1">
    <citation type="journal article" date="2019" name="Sci. Data">
        <title>Hybrid genome assembly and annotation of Danionella translucida.</title>
        <authorList>
            <person name="Kadobianskyi M."/>
            <person name="Schulze L."/>
            <person name="Schuelke M."/>
            <person name="Judkewitz B."/>
        </authorList>
    </citation>
    <scope>NUCLEOTIDE SEQUENCE [LARGE SCALE GENOMIC DNA]</scope>
    <source>
        <strain evidence="3 4">Bolton</strain>
    </source>
</reference>
<comment type="caution">
    <text evidence="3">The sequence shown here is derived from an EMBL/GenBank/DDBJ whole genome shotgun (WGS) entry which is preliminary data.</text>
</comment>
<evidence type="ECO:0000313" key="4">
    <source>
        <dbReference type="Proteomes" id="UP000316079"/>
    </source>
</evidence>
<dbReference type="EMBL" id="SRMA01026535">
    <property type="protein sequence ID" value="TRY82814.1"/>
    <property type="molecule type" value="Genomic_DNA"/>
</dbReference>
<sequence length="192" mass="20714">MSVFLGPSATNLIIGSIAGAILMAAIVLGGTGWGFKLARAIAECYQSIAQRLGSPQGESLSGEGWRLCRRQPLCHGWLLRPLISRKALGPPEILEQSKSPHPPPGFARHRCLYCLLHRDLSRSFPLWSIPSIHSEPLSTQRMALDGDTHQGKTSGLHHFTSGSDPSMTSFSGGPCMAAERHHGKTTHLSISC</sequence>
<keyword evidence="4" id="KW-1185">Reference proteome</keyword>
<evidence type="ECO:0000256" key="1">
    <source>
        <dbReference type="SAM" id="MobiDB-lite"/>
    </source>
</evidence>
<name>A0A553PYR1_9TELE</name>
<dbReference type="Proteomes" id="UP000316079">
    <property type="component" value="Unassembled WGS sequence"/>
</dbReference>
<keyword evidence="2" id="KW-0472">Membrane</keyword>
<accession>A0A553PYR1</accession>
<keyword evidence="2" id="KW-0812">Transmembrane</keyword>
<dbReference type="AlphaFoldDB" id="A0A553PYR1"/>
<protein>
    <submittedName>
        <fullName evidence="3">Uncharacterized protein</fullName>
    </submittedName>
</protein>
<feature type="transmembrane region" description="Helical" evidence="2">
    <location>
        <begin position="12"/>
        <end position="35"/>
    </location>
</feature>
<gene>
    <name evidence="3" type="ORF">DNTS_025574</name>
</gene>
<organism evidence="3 4">
    <name type="scientific">Danionella cerebrum</name>
    <dbReference type="NCBI Taxonomy" id="2873325"/>
    <lineage>
        <taxon>Eukaryota</taxon>
        <taxon>Metazoa</taxon>
        <taxon>Chordata</taxon>
        <taxon>Craniata</taxon>
        <taxon>Vertebrata</taxon>
        <taxon>Euteleostomi</taxon>
        <taxon>Actinopterygii</taxon>
        <taxon>Neopterygii</taxon>
        <taxon>Teleostei</taxon>
        <taxon>Ostariophysi</taxon>
        <taxon>Cypriniformes</taxon>
        <taxon>Danionidae</taxon>
        <taxon>Danioninae</taxon>
        <taxon>Danionella</taxon>
    </lineage>
</organism>
<proteinExistence type="predicted"/>
<evidence type="ECO:0000313" key="3">
    <source>
        <dbReference type="EMBL" id="TRY82814.1"/>
    </source>
</evidence>